<gene>
    <name evidence="2" type="ORF">Slin15195_G117840</name>
</gene>
<keyword evidence="1" id="KW-0732">Signal</keyword>
<organism evidence="2 3">
    <name type="scientific">Septoria linicola</name>
    <dbReference type="NCBI Taxonomy" id="215465"/>
    <lineage>
        <taxon>Eukaryota</taxon>
        <taxon>Fungi</taxon>
        <taxon>Dikarya</taxon>
        <taxon>Ascomycota</taxon>
        <taxon>Pezizomycotina</taxon>
        <taxon>Dothideomycetes</taxon>
        <taxon>Dothideomycetidae</taxon>
        <taxon>Mycosphaerellales</taxon>
        <taxon>Mycosphaerellaceae</taxon>
        <taxon>Septoria</taxon>
    </lineage>
</organism>
<dbReference type="Proteomes" id="UP001056384">
    <property type="component" value="Chromosome 11"/>
</dbReference>
<proteinExistence type="predicted"/>
<feature type="chain" id="PRO_5040335301" evidence="1">
    <location>
        <begin position="19"/>
        <end position="91"/>
    </location>
</feature>
<evidence type="ECO:0000256" key="1">
    <source>
        <dbReference type="SAM" id="SignalP"/>
    </source>
</evidence>
<accession>A0A9Q9B578</accession>
<evidence type="ECO:0000313" key="3">
    <source>
        <dbReference type="Proteomes" id="UP001056384"/>
    </source>
</evidence>
<keyword evidence="3" id="KW-1185">Reference proteome</keyword>
<evidence type="ECO:0000313" key="2">
    <source>
        <dbReference type="EMBL" id="USW58465.1"/>
    </source>
</evidence>
<name>A0A9Q9B578_9PEZI</name>
<dbReference type="EMBL" id="CP099428">
    <property type="protein sequence ID" value="USW58465.1"/>
    <property type="molecule type" value="Genomic_DNA"/>
</dbReference>
<dbReference type="AlphaFoldDB" id="A0A9Q9B578"/>
<feature type="signal peptide" evidence="1">
    <location>
        <begin position="1"/>
        <end position="18"/>
    </location>
</feature>
<sequence length="91" mass="9755">MKFFLVTLLLAICALAMALPTPVPANNNEAATLSERGLAGIFKHVTKALSKLKGGKKGPKQIIPDIKEHFKITNNGRGTTVIGRWGTVKNS</sequence>
<protein>
    <submittedName>
        <fullName evidence="2">Uncharacterized protein</fullName>
    </submittedName>
</protein>
<reference evidence="2" key="1">
    <citation type="submission" date="2022-06" db="EMBL/GenBank/DDBJ databases">
        <title>Complete genome sequences of two strains of the flax pathogen Septoria linicola.</title>
        <authorList>
            <person name="Lapalu N."/>
            <person name="Simon A."/>
            <person name="Demenou B."/>
            <person name="Paumier D."/>
            <person name="Guillot M.-P."/>
            <person name="Gout L."/>
            <person name="Valade R."/>
        </authorList>
    </citation>
    <scope>NUCLEOTIDE SEQUENCE</scope>
    <source>
        <strain evidence="2">SE15195</strain>
    </source>
</reference>